<organism evidence="2 3">
    <name type="scientific">Vibrio astriarenae</name>
    <dbReference type="NCBI Taxonomy" id="1481923"/>
    <lineage>
        <taxon>Bacteria</taxon>
        <taxon>Pseudomonadati</taxon>
        <taxon>Pseudomonadota</taxon>
        <taxon>Gammaproteobacteria</taxon>
        <taxon>Vibrionales</taxon>
        <taxon>Vibrionaceae</taxon>
        <taxon>Vibrio</taxon>
    </lineage>
</organism>
<dbReference type="PROSITE" id="PS51186">
    <property type="entry name" value="GNAT"/>
    <property type="match status" value="1"/>
</dbReference>
<protein>
    <submittedName>
        <fullName evidence="2">GNAT family N-acetyltransferase</fullName>
    </submittedName>
</protein>
<dbReference type="KEGG" id="vas:GT360_03685"/>
<reference evidence="2 3" key="1">
    <citation type="submission" date="2020-01" db="EMBL/GenBank/DDBJ databases">
        <title>Whole genome and functional gene identification of agarase of Vibrio HN897.</title>
        <authorList>
            <person name="Liu Y."/>
            <person name="Zhao Z."/>
        </authorList>
    </citation>
    <scope>NUCLEOTIDE SEQUENCE [LARGE SCALE GENOMIC DNA]</scope>
    <source>
        <strain evidence="2 3">HN897</strain>
    </source>
</reference>
<dbReference type="SUPFAM" id="SSF55729">
    <property type="entry name" value="Acyl-CoA N-acyltransferases (Nat)"/>
    <property type="match status" value="1"/>
</dbReference>
<dbReference type="RefSeq" id="WP_164647562.1">
    <property type="nucleotide sequence ID" value="NZ_CP047475.1"/>
</dbReference>
<dbReference type="Gene3D" id="3.40.630.30">
    <property type="match status" value="1"/>
</dbReference>
<evidence type="ECO:0000313" key="2">
    <source>
        <dbReference type="EMBL" id="QIA62667.1"/>
    </source>
</evidence>
<dbReference type="PANTHER" id="PTHR43792:SF1">
    <property type="entry name" value="N-ACETYLTRANSFERASE DOMAIN-CONTAINING PROTEIN"/>
    <property type="match status" value="1"/>
</dbReference>
<dbReference type="PANTHER" id="PTHR43792">
    <property type="entry name" value="GNAT FAMILY, PUTATIVE (AFU_ORTHOLOGUE AFUA_3G00765)-RELATED-RELATED"/>
    <property type="match status" value="1"/>
</dbReference>
<dbReference type="InterPro" id="IPR016181">
    <property type="entry name" value="Acyl_CoA_acyltransferase"/>
</dbReference>
<accession>A0A7Z2T1P8</accession>
<proteinExistence type="predicted"/>
<dbReference type="AlphaFoldDB" id="A0A7Z2T1P8"/>
<dbReference type="EMBL" id="CP047475">
    <property type="protein sequence ID" value="QIA62667.1"/>
    <property type="molecule type" value="Genomic_DNA"/>
</dbReference>
<gene>
    <name evidence="2" type="ORF">GT360_03685</name>
</gene>
<evidence type="ECO:0000259" key="1">
    <source>
        <dbReference type="PROSITE" id="PS51186"/>
    </source>
</evidence>
<sequence>MTLVTRRTLLLPYSNEFRNEFIMLNCCPKNRAQMNGPHTVTSAKALFDSMLTDESTYAAAVVLSRTNEYIGHLFISELDTAPELGFIFDKSVWGQGLATEALQAFFPKALQHLGLKQVKASVNIGHTASLKLLAKLGFEVLGQNQDEFGPYYELQFCTDSAATYDEVEERSSLV</sequence>
<dbReference type="Pfam" id="PF13302">
    <property type="entry name" value="Acetyltransf_3"/>
    <property type="match status" value="1"/>
</dbReference>
<feature type="domain" description="N-acetyltransferase" evidence="1">
    <location>
        <begin position="22"/>
        <end position="158"/>
    </location>
</feature>
<dbReference type="Proteomes" id="UP000464262">
    <property type="component" value="Chromosome 1"/>
</dbReference>
<name>A0A7Z2T1P8_9VIBR</name>
<dbReference type="InterPro" id="IPR051531">
    <property type="entry name" value="N-acetyltransferase"/>
</dbReference>
<keyword evidence="3" id="KW-1185">Reference proteome</keyword>
<keyword evidence="2" id="KW-0808">Transferase</keyword>
<dbReference type="InterPro" id="IPR000182">
    <property type="entry name" value="GNAT_dom"/>
</dbReference>
<evidence type="ECO:0000313" key="3">
    <source>
        <dbReference type="Proteomes" id="UP000464262"/>
    </source>
</evidence>
<dbReference type="GO" id="GO:0016747">
    <property type="term" value="F:acyltransferase activity, transferring groups other than amino-acyl groups"/>
    <property type="evidence" value="ECO:0007669"/>
    <property type="project" value="InterPro"/>
</dbReference>